<dbReference type="OrthoDB" id="3943993at2759"/>
<name>A0A9Q8LBU3_PASFU</name>
<accession>A0A9Q8LBU3</accession>
<gene>
    <name evidence="2" type="ORF">CLAFUR5_02367</name>
</gene>
<dbReference type="AlphaFoldDB" id="A0A9Q8LBU3"/>
<dbReference type="Proteomes" id="UP000756132">
    <property type="component" value="Chromosome 2"/>
</dbReference>
<reference evidence="2" key="1">
    <citation type="submission" date="2021-12" db="EMBL/GenBank/DDBJ databases">
        <authorList>
            <person name="Zaccaron A."/>
            <person name="Stergiopoulos I."/>
        </authorList>
    </citation>
    <scope>NUCLEOTIDE SEQUENCE</scope>
    <source>
        <strain evidence="2">Race5_Kim</strain>
    </source>
</reference>
<dbReference type="EMBL" id="CP090164">
    <property type="protein sequence ID" value="UJO14364.1"/>
    <property type="molecule type" value="Genomic_DNA"/>
</dbReference>
<keyword evidence="3" id="KW-1185">Reference proteome</keyword>
<feature type="compositionally biased region" description="Polar residues" evidence="1">
    <location>
        <begin position="239"/>
        <end position="251"/>
    </location>
</feature>
<organism evidence="2 3">
    <name type="scientific">Passalora fulva</name>
    <name type="common">Tomato leaf mold</name>
    <name type="synonym">Cladosporium fulvum</name>
    <dbReference type="NCBI Taxonomy" id="5499"/>
    <lineage>
        <taxon>Eukaryota</taxon>
        <taxon>Fungi</taxon>
        <taxon>Dikarya</taxon>
        <taxon>Ascomycota</taxon>
        <taxon>Pezizomycotina</taxon>
        <taxon>Dothideomycetes</taxon>
        <taxon>Dothideomycetidae</taxon>
        <taxon>Mycosphaerellales</taxon>
        <taxon>Mycosphaerellaceae</taxon>
        <taxon>Fulvia</taxon>
    </lineage>
</organism>
<feature type="compositionally biased region" description="Polar residues" evidence="1">
    <location>
        <begin position="265"/>
        <end position="275"/>
    </location>
</feature>
<reference evidence="2" key="2">
    <citation type="journal article" date="2022" name="Microb. Genom.">
        <title>A chromosome-scale genome assembly of the tomato pathogen Cladosporium fulvum reveals a compartmentalized genome architecture and the presence of a dispensable chromosome.</title>
        <authorList>
            <person name="Zaccaron A.Z."/>
            <person name="Chen L.H."/>
            <person name="Samaras A."/>
            <person name="Stergiopoulos I."/>
        </authorList>
    </citation>
    <scope>NUCLEOTIDE SEQUENCE</scope>
    <source>
        <strain evidence="2">Race5_Kim</strain>
    </source>
</reference>
<protein>
    <submittedName>
        <fullName evidence="2">Uncharacterized protein</fullName>
    </submittedName>
</protein>
<feature type="region of interest" description="Disordered" evidence="1">
    <location>
        <begin position="215"/>
        <end position="286"/>
    </location>
</feature>
<evidence type="ECO:0000256" key="1">
    <source>
        <dbReference type="SAM" id="MobiDB-lite"/>
    </source>
</evidence>
<evidence type="ECO:0000313" key="3">
    <source>
        <dbReference type="Proteomes" id="UP000756132"/>
    </source>
</evidence>
<dbReference type="RefSeq" id="XP_047758730.1">
    <property type="nucleotide sequence ID" value="XM_047901515.1"/>
</dbReference>
<dbReference type="GeneID" id="71982245"/>
<evidence type="ECO:0000313" key="2">
    <source>
        <dbReference type="EMBL" id="UJO14364.1"/>
    </source>
</evidence>
<dbReference type="KEGG" id="ffu:CLAFUR5_02367"/>
<feature type="compositionally biased region" description="Basic and acidic residues" evidence="1">
    <location>
        <begin position="217"/>
        <end position="235"/>
    </location>
</feature>
<proteinExistence type="predicted"/>
<sequence>MAAVRRSRRSYATFYTTNGRDYLASEFGCSNEQLDAWLRSSTVRPHLQLWYKLCALGQRRFHEAVEWIERGCHIGSKGYFYDPEDGLQVDVKLFCLAEGNIDASASYQISIYADPHVETYGWSTAELWARSAWRVVQENASPGGVFETMAKKHASRAYALVIDMMSIAFHSIACRRSTSVWEEIIGFVAKETENATAEFTRNKMVIYLAGELDGDPNADRQEGGKGRLGKKRAEDVALETSSVADSEATTIHDSDEDGDFEDPATPSTKATNVKTSPRAPKKPKWRKSFEYEEDEIVVKARAIDRWLREKSVTPTPVRQQLVNLDRP</sequence>